<evidence type="ECO:0000313" key="2">
    <source>
        <dbReference type="EMBL" id="PYH41312.1"/>
    </source>
</evidence>
<reference evidence="2 3" key="1">
    <citation type="submission" date="2016-12" db="EMBL/GenBank/DDBJ databases">
        <title>The genomes of Aspergillus section Nigri reveals drivers in fungal speciation.</title>
        <authorList>
            <consortium name="DOE Joint Genome Institute"/>
            <person name="Vesth T.C."/>
            <person name="Nybo J."/>
            <person name="Theobald S."/>
            <person name="Brandl J."/>
            <person name="Frisvad J.C."/>
            <person name="Nielsen K.F."/>
            <person name="Lyhne E.K."/>
            <person name="Kogle M.E."/>
            <person name="Kuo A."/>
            <person name="Riley R."/>
            <person name="Clum A."/>
            <person name="Nolan M."/>
            <person name="Lipzen A."/>
            <person name="Salamov A."/>
            <person name="Henrissat B."/>
            <person name="Wiebenga A."/>
            <person name="De Vries R.P."/>
            <person name="Grigoriev I.V."/>
            <person name="Mortensen U.H."/>
            <person name="Andersen M.R."/>
            <person name="Baker S.E."/>
        </authorList>
    </citation>
    <scope>NUCLEOTIDE SEQUENCE [LARGE SCALE GENOMIC DNA]</scope>
    <source>
        <strain evidence="2 3">JOP 1030-1</strain>
    </source>
</reference>
<gene>
    <name evidence="2" type="ORF">BP01DRAFT_377176</name>
</gene>
<dbReference type="Gene3D" id="3.30.200.20">
    <property type="entry name" value="Phosphorylase Kinase, domain 1"/>
    <property type="match status" value="1"/>
</dbReference>
<dbReference type="OrthoDB" id="2831558at2759"/>
<dbReference type="STRING" id="1450539.A0A319A1E1"/>
<dbReference type="GeneID" id="37078226"/>
<dbReference type="SUPFAM" id="SSF56112">
    <property type="entry name" value="Protein kinase-like (PK-like)"/>
    <property type="match status" value="1"/>
</dbReference>
<sequence length="531" mass="60297">MRVPYRSHNEAPPGSDLFNDTSGRWIYDEHLRKSQRRRPFNVDELKRLAASSINAPASEVVDLQKLGEGGFNRTFLVTMRDGFQLVARIPYPVTEPKYLLVASEVATINYLRRRGFPVPRIYGYSATADNAAGTEYIFMERASGRSLTERWFDLSEKELAGLVEKLVAWEARLFALEFPASGSIFMERDLRCMETVPIPGEEGFVPEGQFCIGPEVTRGLWLGQRRILPVHRGPYTSPVEALTAGARKEIAYLEEYGQPVQSSKHRSPHQPYKQSPREYINSLADYLRIAPYLVPSDTSLTRHTIRHPDLQPSNIFVDDDLEITALIDWQYTNIRPLFLQCGVPTNLQSADGDSPNLLQEPSLPERLDMLSEAEKSRERELFRSRWLHYCYLNSTAKLNRPHQAALTGDLGVLRQKLCNQAAVPWDGDNVTLKADLIQLTMNWERLARSEDSDDSTCPITYDKDEANKCLELSSAQMEFNEQDQWSRHALGVGSEGWVPAERYEYVKACEELLRVDEFAAAGSGRERALGC</sequence>
<dbReference type="GO" id="GO:0005739">
    <property type="term" value="C:mitochondrion"/>
    <property type="evidence" value="ECO:0007669"/>
    <property type="project" value="TreeGrafter"/>
</dbReference>
<dbReference type="RefSeq" id="XP_025427294.1">
    <property type="nucleotide sequence ID" value="XM_025576997.1"/>
</dbReference>
<dbReference type="InterPro" id="IPR011009">
    <property type="entry name" value="Kinase-like_dom_sf"/>
</dbReference>
<name>A0A319A1E1_9EURO</name>
<dbReference type="PANTHER" id="PTHR36091:SF2">
    <property type="entry name" value="AMINOGLYCOSIDE PHOSPHOTRANSFERASE DOMAIN-CONTAINING PROTEIN"/>
    <property type="match status" value="1"/>
</dbReference>
<dbReference type="Pfam" id="PF01636">
    <property type="entry name" value="APH"/>
    <property type="match status" value="1"/>
</dbReference>
<dbReference type="Proteomes" id="UP000248349">
    <property type="component" value="Unassembled WGS sequence"/>
</dbReference>
<accession>A0A319A1E1</accession>
<feature type="domain" description="Aminoglycoside phosphotransferase" evidence="1">
    <location>
        <begin position="63"/>
        <end position="334"/>
    </location>
</feature>
<dbReference type="PANTHER" id="PTHR36091">
    <property type="entry name" value="ALTERED INHERITANCE OF MITOCHONDRIA PROTEIN 9, MITOCHONDRIAL"/>
    <property type="match status" value="1"/>
</dbReference>
<dbReference type="InterPro" id="IPR002575">
    <property type="entry name" value="Aminoglycoside_PTrfase"/>
</dbReference>
<organism evidence="2 3">
    <name type="scientific">Aspergillus saccharolyticus JOP 1030-1</name>
    <dbReference type="NCBI Taxonomy" id="1450539"/>
    <lineage>
        <taxon>Eukaryota</taxon>
        <taxon>Fungi</taxon>
        <taxon>Dikarya</taxon>
        <taxon>Ascomycota</taxon>
        <taxon>Pezizomycotina</taxon>
        <taxon>Eurotiomycetes</taxon>
        <taxon>Eurotiomycetidae</taxon>
        <taxon>Eurotiales</taxon>
        <taxon>Aspergillaceae</taxon>
        <taxon>Aspergillus</taxon>
        <taxon>Aspergillus subgen. Circumdati</taxon>
    </lineage>
</organism>
<dbReference type="InterPro" id="IPR051035">
    <property type="entry name" value="Mito_inheritance_9"/>
</dbReference>
<protein>
    <submittedName>
        <fullName evidence="2">Phosphotransferase</fullName>
    </submittedName>
</protein>
<dbReference type="Gene3D" id="3.90.1200.10">
    <property type="match status" value="1"/>
</dbReference>
<keyword evidence="3" id="KW-1185">Reference proteome</keyword>
<dbReference type="GO" id="GO:0016740">
    <property type="term" value="F:transferase activity"/>
    <property type="evidence" value="ECO:0007669"/>
    <property type="project" value="UniProtKB-KW"/>
</dbReference>
<proteinExistence type="predicted"/>
<dbReference type="EMBL" id="KZ821266">
    <property type="protein sequence ID" value="PYH41312.1"/>
    <property type="molecule type" value="Genomic_DNA"/>
</dbReference>
<dbReference type="AlphaFoldDB" id="A0A319A1E1"/>
<evidence type="ECO:0000313" key="3">
    <source>
        <dbReference type="Proteomes" id="UP000248349"/>
    </source>
</evidence>
<evidence type="ECO:0000259" key="1">
    <source>
        <dbReference type="Pfam" id="PF01636"/>
    </source>
</evidence>
<keyword evidence="2" id="KW-0808">Transferase</keyword>